<dbReference type="InterPro" id="IPR018317">
    <property type="entry name" value="QueC"/>
</dbReference>
<keyword evidence="3 11" id="KW-0479">Metal-binding</keyword>
<evidence type="ECO:0000256" key="8">
    <source>
        <dbReference type="ARBA" id="ARBA00037993"/>
    </source>
</evidence>
<dbReference type="SUPFAM" id="SSF52402">
    <property type="entry name" value="Adenine nucleotide alpha hydrolases-like"/>
    <property type="match status" value="1"/>
</dbReference>
<dbReference type="Proteomes" id="UP000278334">
    <property type="component" value="Chromosome"/>
</dbReference>
<evidence type="ECO:0000313" key="17">
    <source>
        <dbReference type="Proteomes" id="UP000643672"/>
    </source>
</evidence>
<dbReference type="PANTHER" id="PTHR42914:SF1">
    <property type="entry name" value="7-CYANO-7-DEAZAGUANINE SYNTHASE"/>
    <property type="match status" value="1"/>
</dbReference>
<evidence type="ECO:0000256" key="7">
    <source>
        <dbReference type="ARBA" id="ARBA00022840"/>
    </source>
</evidence>
<evidence type="ECO:0000256" key="9">
    <source>
        <dbReference type="ARBA" id="ARBA00039149"/>
    </source>
</evidence>
<reference evidence="15" key="1">
    <citation type="submission" date="2016-09" db="EMBL/GenBank/DDBJ databases">
        <title>Genome Sequence of Bathymodiolus thermophilus sulfur-oxidizing gill endosymbiont.</title>
        <authorList>
            <person name="Ponnudurai R."/>
            <person name="Kleiner M."/>
            <person name="Sayavedra L."/>
            <person name="Thuermer A."/>
            <person name="Felbeck H."/>
            <person name="Schlueter R."/>
            <person name="Schweder T."/>
            <person name="Markert S."/>
        </authorList>
    </citation>
    <scope>NUCLEOTIDE SEQUENCE [LARGE SCALE GENOMIC DNA]</scope>
    <source>
        <strain evidence="15">BAT/CrabSpa'14</strain>
    </source>
</reference>
<dbReference type="PANTHER" id="PTHR42914">
    <property type="entry name" value="7-CYANO-7-DEAZAGUANINE SYNTHASE"/>
    <property type="match status" value="1"/>
</dbReference>
<dbReference type="EMBL" id="CAESAQ020000076">
    <property type="protein sequence ID" value="CAB5502753.1"/>
    <property type="molecule type" value="Genomic_DNA"/>
</dbReference>
<gene>
    <name evidence="11" type="primary">queC</name>
    <name evidence="14" type="ORF">BGC33_13245</name>
    <name evidence="12" type="ORF">MS2017_1005</name>
    <name evidence="13" type="ORF">THERMOS_1663</name>
</gene>
<comment type="similarity">
    <text evidence="8 11">Belongs to the QueC family.</text>
</comment>
<evidence type="ECO:0000313" key="12">
    <source>
        <dbReference type="EMBL" id="AYQ56717.1"/>
    </source>
</evidence>
<dbReference type="GO" id="GO:0016879">
    <property type="term" value="F:ligase activity, forming carbon-nitrogen bonds"/>
    <property type="evidence" value="ECO:0007669"/>
    <property type="project" value="UniProtKB-UniRule"/>
</dbReference>
<dbReference type="AlphaFoldDB" id="A0A1J5UM98"/>
<dbReference type="Pfam" id="PF06508">
    <property type="entry name" value="QueC"/>
    <property type="match status" value="1"/>
</dbReference>
<evidence type="ECO:0000256" key="3">
    <source>
        <dbReference type="ARBA" id="ARBA00022723"/>
    </source>
</evidence>
<evidence type="ECO:0000256" key="11">
    <source>
        <dbReference type="HAMAP-Rule" id="MF_01633"/>
    </source>
</evidence>
<dbReference type="HAMAP" id="MF_01633">
    <property type="entry name" value="QueC"/>
    <property type="match status" value="1"/>
</dbReference>
<comment type="catalytic activity">
    <reaction evidence="10 11">
        <text>7-carboxy-7-carbaguanine + NH4(+) + 2 ATP = 7-cyano-7-carbaguanine + 2 AMP + 2 diphosphate + 2 H(+)</text>
        <dbReference type="Rhea" id="RHEA:27982"/>
        <dbReference type="ChEBI" id="CHEBI:15378"/>
        <dbReference type="ChEBI" id="CHEBI:28938"/>
        <dbReference type="ChEBI" id="CHEBI:30616"/>
        <dbReference type="ChEBI" id="CHEBI:33019"/>
        <dbReference type="ChEBI" id="CHEBI:45075"/>
        <dbReference type="ChEBI" id="CHEBI:61036"/>
        <dbReference type="ChEBI" id="CHEBI:456215"/>
        <dbReference type="EC" id="6.3.4.20"/>
    </reaction>
</comment>
<feature type="binding site" evidence="11">
    <location>
        <position position="198"/>
    </location>
    <ligand>
        <name>Zn(2+)</name>
        <dbReference type="ChEBI" id="CHEBI:29105"/>
    </ligand>
</feature>
<dbReference type="OrthoDB" id="9789567at2"/>
<reference evidence="12 16" key="3">
    <citation type="submission" date="2017-11" db="EMBL/GenBank/DDBJ databases">
        <title>Genome sequence of the bacterial symbiont EPR9N from a vent mussel Bathymodiolus thermophilus.</title>
        <authorList>
            <person name="Won Y.-J."/>
        </authorList>
    </citation>
    <scope>NUCLEOTIDE SEQUENCE [LARGE SCALE GENOMIC DNA]</scope>
    <source>
        <strain evidence="12 16">EPR9N</strain>
    </source>
</reference>
<dbReference type="GO" id="GO:0005524">
    <property type="term" value="F:ATP binding"/>
    <property type="evidence" value="ECO:0007669"/>
    <property type="project" value="UniProtKB-UniRule"/>
</dbReference>
<comment type="pathway">
    <text evidence="1 11">Purine metabolism; 7-cyano-7-deazaguanine biosynthesis.</text>
</comment>
<reference evidence="14" key="2">
    <citation type="journal article" date="2017" name="Stand. Genomic Sci.">
        <title>Genome sequence of the sulfur-oxidizing Bathymodiolus thermophilus gill endosymbiont.</title>
        <authorList>
            <person name="Ponnudurai R."/>
            <person name="Sayavedra L."/>
            <person name="Kleiner M."/>
            <person name="Heiden S.E."/>
            <person name="Thurmer A."/>
            <person name="Felbeck H."/>
            <person name="Schluter R."/>
            <person name="Sievert S.M."/>
            <person name="Daniel R."/>
            <person name="Schweder T."/>
            <person name="Markert S."/>
        </authorList>
    </citation>
    <scope>NUCLEOTIDE SEQUENCE</scope>
    <source>
        <strain evidence="14">BAT/CrabSpa'14</strain>
    </source>
</reference>
<evidence type="ECO:0000256" key="2">
    <source>
        <dbReference type="ARBA" id="ARBA00022598"/>
    </source>
</evidence>
<dbReference type="UniPathway" id="UPA00391"/>
<protein>
    <recommendedName>
        <fullName evidence="9 11">7-cyano-7-deazaguanine synthase</fullName>
        <ecNumber evidence="9 11">6.3.4.20</ecNumber>
    </recommendedName>
    <alternativeName>
        <fullName evidence="11">7-cyano-7-carbaguanine synthase</fullName>
    </alternativeName>
    <alternativeName>
        <fullName evidence="11">PreQ(0) synthase</fullName>
    </alternativeName>
    <alternativeName>
        <fullName evidence="11">Queuosine biosynthesis protein QueC</fullName>
    </alternativeName>
</protein>
<evidence type="ECO:0000313" key="14">
    <source>
        <dbReference type="EMBL" id="OIR25351.1"/>
    </source>
</evidence>
<evidence type="ECO:0000256" key="6">
    <source>
        <dbReference type="ARBA" id="ARBA00022833"/>
    </source>
</evidence>
<name>A0A1J5UM98_9GAMM</name>
<feature type="binding site" evidence="11">
    <location>
        <begin position="8"/>
        <end position="18"/>
    </location>
    <ligand>
        <name>ATP</name>
        <dbReference type="ChEBI" id="CHEBI:30616"/>
    </ligand>
</feature>
<dbReference type="EC" id="6.3.4.20" evidence="9 11"/>
<keyword evidence="17" id="KW-1185">Reference proteome</keyword>
<sequence>MSKAVVLLSGGLDSTTTLAIAKSQGFDCYALSFDYGQKQKSELNAAKQVSELFSATEHRIMTISLSDIGGSALTDSAIDVPKFKKSNDIPITYVPARNTIFLSYAMAWAEVLECQDIFIGVNALDYSGYPDCRAEYISAFETMANLATKQGVEGQKLTIHTPLINLHKAQIIQKGLSLGVDYAMTTTCYQADENGDACGFCDACEYRKLGFKEANIVDPTRYQK</sequence>
<dbReference type="RefSeq" id="WP_071563581.1">
    <property type="nucleotide sequence ID" value="NZ_CAESAQ020000076.1"/>
</dbReference>
<keyword evidence="7 11" id="KW-0067">ATP-binding</keyword>
<reference evidence="13 17" key="4">
    <citation type="submission" date="2020-05" db="EMBL/GenBank/DDBJ databases">
        <authorList>
            <person name="Petersen J."/>
            <person name="Sayavedra L."/>
        </authorList>
    </citation>
    <scope>NUCLEOTIDE SEQUENCE [LARGE SCALE GENOMIC DNA]</scope>
    <source>
        <strain evidence="13">B thermophilus SOXS</strain>
    </source>
</reference>
<dbReference type="Gene3D" id="3.40.50.620">
    <property type="entry name" value="HUPs"/>
    <property type="match status" value="1"/>
</dbReference>
<evidence type="ECO:0000313" key="15">
    <source>
        <dbReference type="Proteomes" id="UP000182798"/>
    </source>
</evidence>
<dbReference type="CDD" id="cd01995">
    <property type="entry name" value="QueC-like"/>
    <property type="match status" value="1"/>
</dbReference>
<evidence type="ECO:0000313" key="13">
    <source>
        <dbReference type="EMBL" id="CAB5502753.1"/>
    </source>
</evidence>
<evidence type="ECO:0000256" key="1">
    <source>
        <dbReference type="ARBA" id="ARBA00005061"/>
    </source>
</evidence>
<evidence type="ECO:0000313" key="16">
    <source>
        <dbReference type="Proteomes" id="UP000278334"/>
    </source>
</evidence>
<dbReference type="Proteomes" id="UP000182798">
    <property type="component" value="Unassembled WGS sequence"/>
</dbReference>
<organism evidence="14 15">
    <name type="scientific">Bathymodiolus thermophilus thioautotrophic gill symbiont</name>
    <dbReference type="NCBI Taxonomy" id="2360"/>
    <lineage>
        <taxon>Bacteria</taxon>
        <taxon>Pseudomonadati</taxon>
        <taxon>Pseudomonadota</taxon>
        <taxon>Gammaproteobacteria</taxon>
        <taxon>sulfur-oxidizing symbionts</taxon>
    </lineage>
</organism>
<feature type="binding site" evidence="11">
    <location>
        <position position="188"/>
    </location>
    <ligand>
        <name>Zn(2+)</name>
        <dbReference type="ChEBI" id="CHEBI:29105"/>
    </ligand>
</feature>
<keyword evidence="2 11" id="KW-0436">Ligase</keyword>
<dbReference type="InterPro" id="IPR014729">
    <property type="entry name" value="Rossmann-like_a/b/a_fold"/>
</dbReference>
<evidence type="ECO:0000256" key="5">
    <source>
        <dbReference type="ARBA" id="ARBA00022785"/>
    </source>
</evidence>
<keyword evidence="4 11" id="KW-0547">Nucleotide-binding</keyword>
<accession>A0A1J5UM98</accession>
<dbReference type="EMBL" id="CP024634">
    <property type="protein sequence ID" value="AYQ56717.1"/>
    <property type="molecule type" value="Genomic_DNA"/>
</dbReference>
<dbReference type="GO" id="GO:0008616">
    <property type="term" value="P:tRNA queuosine(34) biosynthetic process"/>
    <property type="evidence" value="ECO:0007669"/>
    <property type="project" value="UniProtKB-UniRule"/>
</dbReference>
<dbReference type="GO" id="GO:0008270">
    <property type="term" value="F:zinc ion binding"/>
    <property type="evidence" value="ECO:0007669"/>
    <property type="project" value="UniProtKB-UniRule"/>
</dbReference>
<evidence type="ECO:0000256" key="10">
    <source>
        <dbReference type="ARBA" id="ARBA00047890"/>
    </source>
</evidence>
<comment type="function">
    <text evidence="11">Catalyzes the ATP-dependent conversion of 7-carboxy-7-deazaguanine (CDG) to 7-cyano-7-deazaguanine (preQ(0)).</text>
</comment>
<keyword evidence="6 11" id="KW-0862">Zinc</keyword>
<feature type="binding site" evidence="11">
    <location>
        <position position="201"/>
    </location>
    <ligand>
        <name>Zn(2+)</name>
        <dbReference type="ChEBI" id="CHEBI:29105"/>
    </ligand>
</feature>
<dbReference type="Proteomes" id="UP000643672">
    <property type="component" value="Unassembled WGS sequence"/>
</dbReference>
<dbReference type="NCBIfam" id="TIGR00364">
    <property type="entry name" value="7-cyano-7-deazaguanine synthase QueC"/>
    <property type="match status" value="1"/>
</dbReference>
<dbReference type="PIRSF" id="PIRSF006293">
    <property type="entry name" value="ExsB"/>
    <property type="match status" value="1"/>
</dbReference>
<evidence type="ECO:0000256" key="4">
    <source>
        <dbReference type="ARBA" id="ARBA00022741"/>
    </source>
</evidence>
<keyword evidence="5 11" id="KW-0671">Queuosine biosynthesis</keyword>
<feature type="binding site" evidence="11">
    <location>
        <position position="204"/>
    </location>
    <ligand>
        <name>Zn(2+)</name>
        <dbReference type="ChEBI" id="CHEBI:29105"/>
    </ligand>
</feature>
<comment type="cofactor">
    <cofactor evidence="11">
        <name>Zn(2+)</name>
        <dbReference type="ChEBI" id="CHEBI:29105"/>
    </cofactor>
    <text evidence="11">Binds 1 zinc ion per subunit.</text>
</comment>
<dbReference type="KEGG" id="bthg:MS2017_1005"/>
<dbReference type="EMBL" id="MIQH01000343">
    <property type="protein sequence ID" value="OIR25351.1"/>
    <property type="molecule type" value="Genomic_DNA"/>
</dbReference>
<proteinExistence type="inferred from homology"/>